<protein>
    <recommendedName>
        <fullName evidence="5">Glycosyltransferase</fullName>
        <ecNumber evidence="5">2.4.1.-</ecNumber>
    </recommendedName>
</protein>
<dbReference type="GO" id="GO:0035251">
    <property type="term" value="F:UDP-glucosyltransferase activity"/>
    <property type="evidence" value="ECO:0007669"/>
    <property type="project" value="TreeGrafter"/>
</dbReference>
<dbReference type="PROSITE" id="PS00375">
    <property type="entry name" value="UDPGT"/>
    <property type="match status" value="1"/>
</dbReference>
<comment type="caution">
    <text evidence="6">The sequence shown here is derived from an EMBL/GenBank/DDBJ whole genome shotgun (WGS) entry which is preliminary data.</text>
</comment>
<dbReference type="SUPFAM" id="SSF53756">
    <property type="entry name" value="UDP-Glycosyltransferase/glycogen phosphorylase"/>
    <property type="match status" value="1"/>
</dbReference>
<dbReference type="AlphaFoldDB" id="A0AAP0L6Y7"/>
<dbReference type="Proteomes" id="UP001420932">
    <property type="component" value="Unassembled WGS sequence"/>
</dbReference>
<evidence type="ECO:0000256" key="3">
    <source>
        <dbReference type="ARBA" id="ARBA00022679"/>
    </source>
</evidence>
<dbReference type="CDD" id="cd03784">
    <property type="entry name" value="GT1_Gtf-like"/>
    <property type="match status" value="1"/>
</dbReference>
<dbReference type="EC" id="2.4.1.-" evidence="5"/>
<evidence type="ECO:0000256" key="2">
    <source>
        <dbReference type="ARBA" id="ARBA00022676"/>
    </source>
</evidence>
<evidence type="ECO:0000313" key="6">
    <source>
        <dbReference type="EMBL" id="KAK9163849.1"/>
    </source>
</evidence>
<dbReference type="InterPro" id="IPR035595">
    <property type="entry name" value="UDP_glycos_trans_CS"/>
</dbReference>
<proteinExistence type="inferred from homology"/>
<sequence>MTGSDYKAAPKKLHVFFFPLMAYGHTLPMLDIARLFAARGAKATIITTSANASTISATVDRERTTSKRDINIQIIQFPPLVLEDSSIQLPQSIHSLTSKEMATNFFRALPTIQDPIEQLLIEHRPDCIVADMFFPWVTDVAAKHGVPRLVFHGMSFFALCAMHIVESNAPYYSTNGDIISTPKENLEIIKVDGDHDEENNQEFVLKFLDLPDEIKMKSSQLPDYVLTPSPVKELLAQIKESEVKSYGVLVNSFYDLEPNYVEYYKKNLGRKAWHIGPLALACNTTPIDKAKRGEKSNIAENRYSNWLDQKAPNTVLYVCFGTLSKFQNNQLVEIALALEASQVPFIWVVKTSHHDEHNFSLPEGFEERMESSTQGLIIRGWAPQLLILDHPSVGGFMTHCGWNSVQEGVSAGVPLITWPLIAEQFYNEKLVTEVVRVGVGVGVEKWSAWPEMVECWVGRERIVEAVGRVMGPGEEALGIRERVRELSVKARKAVEEGGSSFAQFTDLMEGLIAYN</sequence>
<dbReference type="Gene3D" id="3.40.50.2000">
    <property type="entry name" value="Glycogen Phosphorylase B"/>
    <property type="match status" value="2"/>
</dbReference>
<evidence type="ECO:0000256" key="1">
    <source>
        <dbReference type="ARBA" id="ARBA00009995"/>
    </source>
</evidence>
<evidence type="ECO:0000256" key="4">
    <source>
        <dbReference type="RuleBase" id="RU003718"/>
    </source>
</evidence>
<gene>
    <name evidence="6" type="ORF">Syun_004751</name>
</gene>
<evidence type="ECO:0000256" key="5">
    <source>
        <dbReference type="RuleBase" id="RU362057"/>
    </source>
</evidence>
<evidence type="ECO:0000313" key="7">
    <source>
        <dbReference type="Proteomes" id="UP001420932"/>
    </source>
</evidence>
<dbReference type="FunFam" id="3.40.50.2000:FF:000047">
    <property type="entry name" value="Glycosyltransferase"/>
    <property type="match status" value="1"/>
</dbReference>
<name>A0AAP0L6Y7_9MAGN</name>
<keyword evidence="2 4" id="KW-0328">Glycosyltransferase</keyword>
<keyword evidence="7" id="KW-1185">Reference proteome</keyword>
<dbReference type="InterPro" id="IPR002213">
    <property type="entry name" value="UDP_glucos_trans"/>
</dbReference>
<dbReference type="PANTHER" id="PTHR48047">
    <property type="entry name" value="GLYCOSYLTRANSFERASE"/>
    <property type="match status" value="1"/>
</dbReference>
<dbReference type="PANTHER" id="PTHR48047:SF45">
    <property type="entry name" value="SCOPOLETIN GLUCOSYLTRANSFERASE-LIKE"/>
    <property type="match status" value="1"/>
</dbReference>
<keyword evidence="3 4" id="KW-0808">Transferase</keyword>
<accession>A0AAP0L6Y7</accession>
<comment type="similarity">
    <text evidence="1 4">Belongs to the UDP-glycosyltransferase family.</text>
</comment>
<dbReference type="Pfam" id="PF00201">
    <property type="entry name" value="UDPGT"/>
    <property type="match status" value="1"/>
</dbReference>
<dbReference type="EMBL" id="JBBNAF010000002">
    <property type="protein sequence ID" value="KAK9163849.1"/>
    <property type="molecule type" value="Genomic_DNA"/>
</dbReference>
<reference evidence="6 7" key="1">
    <citation type="submission" date="2024-01" db="EMBL/GenBank/DDBJ databases">
        <title>Genome assemblies of Stephania.</title>
        <authorList>
            <person name="Yang L."/>
        </authorList>
    </citation>
    <scope>NUCLEOTIDE SEQUENCE [LARGE SCALE GENOMIC DNA]</scope>
    <source>
        <strain evidence="6">YNDBR</strain>
        <tissue evidence="6">Leaf</tissue>
    </source>
</reference>
<organism evidence="6 7">
    <name type="scientific">Stephania yunnanensis</name>
    <dbReference type="NCBI Taxonomy" id="152371"/>
    <lineage>
        <taxon>Eukaryota</taxon>
        <taxon>Viridiplantae</taxon>
        <taxon>Streptophyta</taxon>
        <taxon>Embryophyta</taxon>
        <taxon>Tracheophyta</taxon>
        <taxon>Spermatophyta</taxon>
        <taxon>Magnoliopsida</taxon>
        <taxon>Ranunculales</taxon>
        <taxon>Menispermaceae</taxon>
        <taxon>Menispermoideae</taxon>
        <taxon>Cissampelideae</taxon>
        <taxon>Stephania</taxon>
    </lineage>
</organism>